<proteinExistence type="predicted"/>
<reference evidence="1" key="1">
    <citation type="journal article" date="2021" name="New Phytol.">
        <title>Evolutionary innovations through gain and loss of genes in the ectomycorrhizal Boletales.</title>
        <authorList>
            <person name="Wu G."/>
            <person name="Miyauchi S."/>
            <person name="Morin E."/>
            <person name="Kuo A."/>
            <person name="Drula E."/>
            <person name="Varga T."/>
            <person name="Kohler A."/>
            <person name="Feng B."/>
            <person name="Cao Y."/>
            <person name="Lipzen A."/>
            <person name="Daum C."/>
            <person name="Hundley H."/>
            <person name="Pangilinan J."/>
            <person name="Johnson J."/>
            <person name="Barry K."/>
            <person name="LaButti K."/>
            <person name="Ng V."/>
            <person name="Ahrendt S."/>
            <person name="Min B."/>
            <person name="Choi I.G."/>
            <person name="Park H."/>
            <person name="Plett J.M."/>
            <person name="Magnuson J."/>
            <person name="Spatafora J.W."/>
            <person name="Nagy L.G."/>
            <person name="Henrissat B."/>
            <person name="Grigoriev I.V."/>
            <person name="Yang Z.L."/>
            <person name="Xu J."/>
            <person name="Martin F.M."/>
        </authorList>
    </citation>
    <scope>NUCLEOTIDE SEQUENCE</scope>
    <source>
        <strain evidence="1">ATCC 28755</strain>
    </source>
</reference>
<protein>
    <submittedName>
        <fullName evidence="1">DExH-box splicing factor binding site-domain-containing protein</fullName>
    </submittedName>
</protein>
<keyword evidence="2" id="KW-1185">Reference proteome</keyword>
<accession>A0ACB8APZ0</accession>
<dbReference type="EMBL" id="MU267605">
    <property type="protein sequence ID" value="KAH7915093.1"/>
    <property type="molecule type" value="Genomic_DNA"/>
</dbReference>
<name>A0ACB8APZ0_9AGAM</name>
<gene>
    <name evidence="1" type="ORF">BJ138DRAFT_1123011</name>
</gene>
<sequence>MSKVSFTVRRPTPSSQLTSTAGTPVAGSPRLFSSRNDSDDDDERGIIFENGSAQDHDEDQSDHSSDDELASGIGRVSVQRVPTSLPYHPSVSLFGIVLTKAPSQPKTKAKNAQPQGPLIIPAMANPDWREAARRRRRTGPDSARSSRPESALGRPDSALGRPQSTLSRPEPEPTNTSTRTRTLFVPDSARAGTGADGSVGGLGTRDAINAGPQLSGLQLRKRVKIEAGDMEAEVTTGVKAEVEVEEHKDVDGNGDVEMPPPPAPAKEEETDDQRALRALLAGDDDPSLAIPLAPIPTPAPTESDAYLQDVEALPDAATLDDYARVPIAQFGAAMLRGMGWVEGTVASNSARFKGKGGDKDGRGKASGGGNGNGGRTGMVEPYVPAARPALLGIGAKEREAVDDGSTAKEQERAKRRERGDAKRYVPIVKREGASASANGSREASASARREASARGSRRTSRSPRGDRDRTGDRDRDGRKDYDGRDKRDRSGRHEDDRDRRRNDDRDRRRDDDRDRRKEYRDDGRDRRRDYDDRDRASTKERERDRASAKDRDRASTKERDRESRRGGY</sequence>
<dbReference type="Proteomes" id="UP000790377">
    <property type="component" value="Unassembled WGS sequence"/>
</dbReference>
<evidence type="ECO:0000313" key="1">
    <source>
        <dbReference type="EMBL" id="KAH7915093.1"/>
    </source>
</evidence>
<organism evidence="1 2">
    <name type="scientific">Hygrophoropsis aurantiaca</name>
    <dbReference type="NCBI Taxonomy" id="72124"/>
    <lineage>
        <taxon>Eukaryota</taxon>
        <taxon>Fungi</taxon>
        <taxon>Dikarya</taxon>
        <taxon>Basidiomycota</taxon>
        <taxon>Agaricomycotina</taxon>
        <taxon>Agaricomycetes</taxon>
        <taxon>Agaricomycetidae</taxon>
        <taxon>Boletales</taxon>
        <taxon>Coniophorineae</taxon>
        <taxon>Hygrophoropsidaceae</taxon>
        <taxon>Hygrophoropsis</taxon>
    </lineage>
</organism>
<comment type="caution">
    <text evidence="1">The sequence shown here is derived from an EMBL/GenBank/DDBJ whole genome shotgun (WGS) entry which is preliminary data.</text>
</comment>
<evidence type="ECO:0000313" key="2">
    <source>
        <dbReference type="Proteomes" id="UP000790377"/>
    </source>
</evidence>